<dbReference type="RefSeq" id="WP_151142425.1">
    <property type="nucleotide sequence ID" value="NZ_WAGX01000004.1"/>
</dbReference>
<sequence length="141" mass="17040">MKKEKKILLVFNFFLLFWFFLDMIGLSLFGNTLVSRSFNDDGIFFIIYLVLLLVFLINEKIGLYPLSFWLFLWFVTQFLSHWYFTIFGPWEKKRQYFSDTIKLFQTKEVYIPDIYHIVLHALILLALAGSIRYLISRKKKI</sequence>
<feature type="transmembrane region" description="Helical" evidence="1">
    <location>
        <begin position="66"/>
        <end position="84"/>
    </location>
</feature>
<dbReference type="EMBL" id="WAGX01000004">
    <property type="protein sequence ID" value="KAB1439679.1"/>
    <property type="molecule type" value="Genomic_DNA"/>
</dbReference>
<evidence type="ECO:0000313" key="3">
    <source>
        <dbReference type="Proteomes" id="UP000461768"/>
    </source>
</evidence>
<evidence type="ECO:0000313" key="2">
    <source>
        <dbReference type="EMBL" id="KAB1439679.1"/>
    </source>
</evidence>
<feature type="transmembrane region" description="Helical" evidence="1">
    <location>
        <begin position="7"/>
        <end position="30"/>
    </location>
</feature>
<evidence type="ECO:0000256" key="1">
    <source>
        <dbReference type="SAM" id="Phobius"/>
    </source>
</evidence>
<feature type="transmembrane region" description="Helical" evidence="1">
    <location>
        <begin position="114"/>
        <end position="135"/>
    </location>
</feature>
<reference evidence="2 3" key="2">
    <citation type="submission" date="2020-02" db="EMBL/GenBank/DDBJ databases">
        <title>Candidatus Galacturonibacter soehngenii shows hetero-acetogenic catabolism of galacturonic acid but lacks a canonical carbon monoxide dehydrogenase/acetyl-CoA synthase complex.</title>
        <authorList>
            <person name="Diender M."/>
            <person name="Stouten G.R."/>
            <person name="Petersen J.F."/>
            <person name="Nielsen P.H."/>
            <person name="Dueholm M.S."/>
            <person name="Pronk J.T."/>
            <person name="Van Loosdrecht M.C.M."/>
        </authorList>
    </citation>
    <scope>NUCLEOTIDE SEQUENCE [LARGE SCALE GENOMIC DNA]</scope>
    <source>
        <strain evidence="2">GalUA</strain>
    </source>
</reference>
<keyword evidence="1" id="KW-0472">Membrane</keyword>
<dbReference type="AlphaFoldDB" id="A0A7V7QM21"/>
<feature type="transmembrane region" description="Helical" evidence="1">
    <location>
        <begin position="42"/>
        <end position="59"/>
    </location>
</feature>
<organism evidence="2 3">
    <name type="scientific">Candidatus Galacturonatibacter soehngenii</name>
    <dbReference type="NCBI Taxonomy" id="2307010"/>
    <lineage>
        <taxon>Bacteria</taxon>
        <taxon>Bacillati</taxon>
        <taxon>Bacillota</taxon>
        <taxon>Clostridia</taxon>
        <taxon>Lachnospirales</taxon>
        <taxon>Lachnospiraceae</taxon>
        <taxon>Candidatus Galacturonatibacter</taxon>
    </lineage>
</organism>
<comment type="caution">
    <text evidence="2">The sequence shown here is derived from an EMBL/GenBank/DDBJ whole genome shotgun (WGS) entry which is preliminary data.</text>
</comment>
<name>A0A7V7QM21_9FIRM</name>
<dbReference type="Proteomes" id="UP000461768">
    <property type="component" value="Unassembled WGS sequence"/>
</dbReference>
<keyword evidence="1" id="KW-0812">Transmembrane</keyword>
<accession>A0A7V7QM21</accession>
<proteinExistence type="predicted"/>
<protein>
    <submittedName>
        <fullName evidence="2">Uncharacterized protein</fullName>
    </submittedName>
</protein>
<keyword evidence="3" id="KW-1185">Reference proteome</keyword>
<keyword evidence="1" id="KW-1133">Transmembrane helix</keyword>
<reference evidence="2 3" key="1">
    <citation type="submission" date="2019-09" db="EMBL/GenBank/DDBJ databases">
        <authorList>
            <person name="Valk L.C."/>
        </authorList>
    </citation>
    <scope>NUCLEOTIDE SEQUENCE [LARGE SCALE GENOMIC DNA]</scope>
    <source>
        <strain evidence="2">GalUA</strain>
    </source>
</reference>
<dbReference type="OrthoDB" id="3078706at2"/>
<gene>
    <name evidence="2" type="ORF">F7O84_04630</name>
</gene>